<feature type="domain" description="Rho-GAP" evidence="1">
    <location>
        <begin position="1"/>
        <end position="131"/>
    </location>
</feature>
<reference evidence="2 3" key="1">
    <citation type="journal article" date="2014" name="Genome Biol. Evol.">
        <title>The genome of the myxosporean Thelohanellus kitauei shows adaptations to nutrient acquisition within its fish host.</title>
        <authorList>
            <person name="Yang Y."/>
            <person name="Xiong J."/>
            <person name="Zhou Z."/>
            <person name="Huo F."/>
            <person name="Miao W."/>
            <person name="Ran C."/>
            <person name="Liu Y."/>
            <person name="Zhang J."/>
            <person name="Feng J."/>
            <person name="Wang M."/>
            <person name="Wang M."/>
            <person name="Wang L."/>
            <person name="Yao B."/>
        </authorList>
    </citation>
    <scope>NUCLEOTIDE SEQUENCE [LARGE SCALE GENOMIC DNA]</scope>
    <source>
        <strain evidence="2">Wuqing</strain>
    </source>
</reference>
<name>A0A0C2MAR7_THEKT</name>
<evidence type="ECO:0000313" key="2">
    <source>
        <dbReference type="EMBL" id="KII61434.1"/>
    </source>
</evidence>
<dbReference type="PANTHER" id="PTHR45808">
    <property type="entry name" value="RHO GTPASE-ACTIVATING PROTEIN 68F"/>
    <property type="match status" value="1"/>
</dbReference>
<keyword evidence="3" id="KW-1185">Reference proteome</keyword>
<dbReference type="GO" id="GO:0005737">
    <property type="term" value="C:cytoplasm"/>
    <property type="evidence" value="ECO:0007669"/>
    <property type="project" value="TreeGrafter"/>
</dbReference>
<dbReference type="GO" id="GO:0005096">
    <property type="term" value="F:GTPase activator activity"/>
    <property type="evidence" value="ECO:0007669"/>
    <property type="project" value="TreeGrafter"/>
</dbReference>
<dbReference type="Proteomes" id="UP000031668">
    <property type="component" value="Unassembled WGS sequence"/>
</dbReference>
<dbReference type="AlphaFoldDB" id="A0A0C2MAR7"/>
<gene>
    <name evidence="2" type="ORF">RF11_12849</name>
</gene>
<dbReference type="EMBL" id="JWZT01005339">
    <property type="protein sequence ID" value="KII61434.1"/>
    <property type="molecule type" value="Genomic_DNA"/>
</dbReference>
<evidence type="ECO:0000313" key="3">
    <source>
        <dbReference type="Proteomes" id="UP000031668"/>
    </source>
</evidence>
<dbReference type="Gene3D" id="1.10.555.10">
    <property type="entry name" value="Rho GTPase activation protein"/>
    <property type="match status" value="1"/>
</dbReference>
<evidence type="ECO:0000259" key="1">
    <source>
        <dbReference type="PROSITE" id="PS50238"/>
    </source>
</evidence>
<dbReference type="InterPro" id="IPR000198">
    <property type="entry name" value="RhoGAP_dom"/>
</dbReference>
<dbReference type="SMART" id="SM00324">
    <property type="entry name" value="RhoGAP"/>
    <property type="match status" value="1"/>
</dbReference>
<comment type="caution">
    <text evidence="2">The sequence shown here is derived from an EMBL/GenBank/DDBJ whole genome shotgun (WGS) entry which is preliminary data.</text>
</comment>
<dbReference type="Pfam" id="PF00620">
    <property type="entry name" value="RhoGAP"/>
    <property type="match status" value="1"/>
</dbReference>
<dbReference type="PANTHER" id="PTHR45808:SF2">
    <property type="entry name" value="RHO GTPASE-ACTIVATING PROTEIN 68F"/>
    <property type="match status" value="1"/>
</dbReference>
<dbReference type="CDD" id="cd00159">
    <property type="entry name" value="RhoGAP"/>
    <property type="match status" value="1"/>
</dbReference>
<proteinExistence type="predicted"/>
<dbReference type="PROSITE" id="PS50238">
    <property type="entry name" value="RHOGAP"/>
    <property type="match status" value="1"/>
</dbReference>
<sequence>MTNFAVDDPGPQNVSTCLKHYLRELPEPILTYELQPEFDELLKLESITRVNAVIDLIHRLPYENFVNLKCLCGLLYNVVSKSEFNKMTAQNIGIVIGPNLIWPKDPQKQLSVSSIGSFVCEVLITEYHRIFESSTPSNDQTTHQPQT</sequence>
<organism evidence="2 3">
    <name type="scientific">Thelohanellus kitauei</name>
    <name type="common">Myxosporean</name>
    <dbReference type="NCBI Taxonomy" id="669202"/>
    <lineage>
        <taxon>Eukaryota</taxon>
        <taxon>Metazoa</taxon>
        <taxon>Cnidaria</taxon>
        <taxon>Myxozoa</taxon>
        <taxon>Myxosporea</taxon>
        <taxon>Bivalvulida</taxon>
        <taxon>Platysporina</taxon>
        <taxon>Myxobolidae</taxon>
        <taxon>Thelohanellus</taxon>
    </lineage>
</organism>
<dbReference type="OrthoDB" id="79452at2759"/>
<dbReference type="OMA" id="MINFEND"/>
<accession>A0A0C2MAR7</accession>
<dbReference type="InterPro" id="IPR008936">
    <property type="entry name" value="Rho_GTPase_activation_prot"/>
</dbReference>
<dbReference type="GO" id="GO:0007264">
    <property type="term" value="P:small GTPase-mediated signal transduction"/>
    <property type="evidence" value="ECO:0007669"/>
    <property type="project" value="TreeGrafter"/>
</dbReference>
<protein>
    <submittedName>
        <fullName evidence="2">Rho GTPase-activating protein 92B</fullName>
    </submittedName>
</protein>
<dbReference type="SUPFAM" id="SSF48350">
    <property type="entry name" value="GTPase activation domain, GAP"/>
    <property type="match status" value="1"/>
</dbReference>